<dbReference type="CDD" id="cd07503">
    <property type="entry name" value="HAD_HisB-N"/>
    <property type="match status" value="1"/>
</dbReference>
<dbReference type="Proteomes" id="UP000195152">
    <property type="component" value="Unassembled WGS sequence"/>
</dbReference>
<proteinExistence type="inferred from homology"/>
<evidence type="ECO:0000256" key="1">
    <source>
        <dbReference type="ARBA" id="ARBA00004496"/>
    </source>
</evidence>
<evidence type="ECO:0000256" key="7">
    <source>
        <dbReference type="ARBA" id="ARBA00031828"/>
    </source>
</evidence>
<dbReference type="InterPro" id="IPR006543">
    <property type="entry name" value="Histidinol-phos"/>
</dbReference>
<keyword evidence="5" id="KW-0378">Hydrolase</keyword>
<keyword evidence="6" id="KW-0119">Carbohydrate metabolism</keyword>
<dbReference type="InterPro" id="IPR006549">
    <property type="entry name" value="HAD-SF_hydro_IIIA"/>
</dbReference>
<accession>A0A242WA99</accession>
<comment type="caution">
    <text evidence="8">The sequence shown here is derived from an EMBL/GenBank/DDBJ whole genome shotgun (WGS) entry which is preliminary data.</text>
</comment>
<sequence>MIFLPETIKIPFYICNRINEMNLQKLILKEFDMINLYFLVICFWIRSELIIYRRSIIMKNIGDYKPKQRTKAVFLDRDGVLNEIKSSRVDFVNTPQDLYLLPGTADAIARIREKGYLIFIVTNQAGVSLGYMNHTQLNNIHKHLEKELKKVNANAIINEVVACTHNIKENCNCRKPNAGMLITLAEKFNISLVDSYMIGDRESDIEAGIKAGTKTIHISQQIIETKADKQYSTLLEASSHII</sequence>
<dbReference type="SUPFAM" id="SSF56784">
    <property type="entry name" value="HAD-like"/>
    <property type="match status" value="1"/>
</dbReference>
<gene>
    <name evidence="8" type="ORF">BK699_10150</name>
</gene>
<dbReference type="GO" id="GO:0016791">
    <property type="term" value="F:phosphatase activity"/>
    <property type="evidence" value="ECO:0007669"/>
    <property type="project" value="InterPro"/>
</dbReference>
<dbReference type="PANTHER" id="PTHR42891:SF1">
    <property type="entry name" value="D-GLYCERO-BETA-D-MANNO-HEPTOSE-1,7-BISPHOSPHATE 7-PHOSPHATASE"/>
    <property type="match status" value="1"/>
</dbReference>
<dbReference type="GO" id="GO:0046872">
    <property type="term" value="F:metal ion binding"/>
    <property type="evidence" value="ECO:0007669"/>
    <property type="project" value="UniProtKB-KW"/>
</dbReference>
<dbReference type="EMBL" id="NFCF01000063">
    <property type="protein sequence ID" value="OTW50896.1"/>
    <property type="molecule type" value="Genomic_DNA"/>
</dbReference>
<reference evidence="8 9" key="1">
    <citation type="submission" date="2016-10" db="EMBL/GenBank/DDBJ databases">
        <title>Comparative genomics of Bacillus thuringiensis reveals a path to pathogens against multiple invertebrate hosts.</title>
        <authorList>
            <person name="Zheng J."/>
            <person name="Gao Q."/>
            <person name="Liu H."/>
            <person name="Peng D."/>
            <person name="Ruan L."/>
            <person name="Sun M."/>
        </authorList>
    </citation>
    <scope>NUCLEOTIDE SEQUENCE [LARGE SCALE GENOMIC DNA]</scope>
    <source>
        <strain evidence="8">BGSC 4AC1</strain>
    </source>
</reference>
<organism evidence="8 9">
    <name type="scientific">Bacillus thuringiensis serovar mexicanensis</name>
    <dbReference type="NCBI Taxonomy" id="180868"/>
    <lineage>
        <taxon>Bacteria</taxon>
        <taxon>Bacillati</taxon>
        <taxon>Bacillota</taxon>
        <taxon>Bacilli</taxon>
        <taxon>Bacillales</taxon>
        <taxon>Bacillaceae</taxon>
        <taxon>Bacillus</taxon>
        <taxon>Bacillus cereus group</taxon>
    </lineage>
</organism>
<protein>
    <recommendedName>
        <fullName evidence="7">D,D-heptose 1,7-bisphosphate phosphatase</fullName>
    </recommendedName>
</protein>
<dbReference type="Gene3D" id="3.40.50.1000">
    <property type="entry name" value="HAD superfamily/HAD-like"/>
    <property type="match status" value="1"/>
</dbReference>
<keyword evidence="4" id="KW-0479">Metal-binding</keyword>
<dbReference type="Pfam" id="PF13242">
    <property type="entry name" value="Hydrolase_like"/>
    <property type="match status" value="1"/>
</dbReference>
<keyword evidence="3" id="KW-0963">Cytoplasm</keyword>
<evidence type="ECO:0000313" key="8">
    <source>
        <dbReference type="EMBL" id="OTW50896.1"/>
    </source>
</evidence>
<dbReference type="PANTHER" id="PTHR42891">
    <property type="entry name" value="D-GLYCERO-BETA-D-MANNO-HEPTOSE-1,7-BISPHOSPHATE 7-PHOSPHATASE"/>
    <property type="match status" value="1"/>
</dbReference>
<dbReference type="InterPro" id="IPR036412">
    <property type="entry name" value="HAD-like_sf"/>
</dbReference>
<dbReference type="AlphaFoldDB" id="A0A242WA99"/>
<dbReference type="NCBIfam" id="TIGR01656">
    <property type="entry name" value="Histidinol-ppas"/>
    <property type="match status" value="1"/>
</dbReference>
<evidence type="ECO:0000256" key="4">
    <source>
        <dbReference type="ARBA" id="ARBA00022723"/>
    </source>
</evidence>
<evidence type="ECO:0000313" key="9">
    <source>
        <dbReference type="Proteomes" id="UP000195152"/>
    </source>
</evidence>
<dbReference type="GO" id="GO:0005737">
    <property type="term" value="C:cytoplasm"/>
    <property type="evidence" value="ECO:0007669"/>
    <property type="project" value="UniProtKB-SubCell"/>
</dbReference>
<comment type="similarity">
    <text evidence="2">Belongs to the GmhB family.</text>
</comment>
<evidence type="ECO:0000256" key="2">
    <source>
        <dbReference type="ARBA" id="ARBA00005628"/>
    </source>
</evidence>
<dbReference type="InterPro" id="IPR023214">
    <property type="entry name" value="HAD_sf"/>
</dbReference>
<evidence type="ECO:0000256" key="5">
    <source>
        <dbReference type="ARBA" id="ARBA00022801"/>
    </source>
</evidence>
<evidence type="ECO:0000256" key="6">
    <source>
        <dbReference type="ARBA" id="ARBA00023277"/>
    </source>
</evidence>
<comment type="subcellular location">
    <subcellularLocation>
        <location evidence="1">Cytoplasm</location>
    </subcellularLocation>
</comment>
<name>A0A242WA99_BACTU</name>
<dbReference type="InterPro" id="IPR004446">
    <property type="entry name" value="Heptose_bisP_phosphatase"/>
</dbReference>
<dbReference type="GO" id="GO:0005975">
    <property type="term" value="P:carbohydrate metabolic process"/>
    <property type="evidence" value="ECO:0007669"/>
    <property type="project" value="InterPro"/>
</dbReference>
<evidence type="ECO:0000256" key="3">
    <source>
        <dbReference type="ARBA" id="ARBA00022490"/>
    </source>
</evidence>
<dbReference type="NCBIfam" id="TIGR01662">
    <property type="entry name" value="HAD-SF-IIIA"/>
    <property type="match status" value="1"/>
</dbReference>